<organism evidence="1">
    <name type="scientific">viral metagenome</name>
    <dbReference type="NCBI Taxonomy" id="1070528"/>
    <lineage>
        <taxon>unclassified sequences</taxon>
        <taxon>metagenomes</taxon>
        <taxon>organismal metagenomes</taxon>
    </lineage>
</organism>
<dbReference type="EMBL" id="MN738851">
    <property type="protein sequence ID" value="QHT28004.1"/>
    <property type="molecule type" value="Genomic_DNA"/>
</dbReference>
<name>A0A6C0EFV4_9ZZZZ</name>
<sequence length="252" mass="29978">MTKKVALIYSGCIKHYDKAFASIKKHLIENNKDFDFDIFLTFWDITGKYVNKKMYSQKEIIDYMDINSKISNDDIQNVKKIFNTNNIFIENYEESKPIILKKAEELINIYQRDQGRIYGYCSMFYSLYKSYINFIEKSENNYDITIRLRYDLVLGTPIYLNKIDINKVICNQYTNNFGVVNGVVNDWFIITNTHNLKRISNLFNVIDTIAKKCIKRYNNKKDAIFAEYLLTTIISDLEIDIEFVELFLKIYR</sequence>
<accession>A0A6C0EFV4</accession>
<dbReference type="AlphaFoldDB" id="A0A6C0EFV4"/>
<evidence type="ECO:0000313" key="1">
    <source>
        <dbReference type="EMBL" id="QHT28004.1"/>
    </source>
</evidence>
<proteinExistence type="predicted"/>
<protein>
    <submittedName>
        <fullName evidence="1">Uncharacterized protein</fullName>
    </submittedName>
</protein>
<reference evidence="1" key="1">
    <citation type="journal article" date="2020" name="Nature">
        <title>Giant virus diversity and host interactions through global metagenomics.</title>
        <authorList>
            <person name="Schulz F."/>
            <person name="Roux S."/>
            <person name="Paez-Espino D."/>
            <person name="Jungbluth S."/>
            <person name="Walsh D.A."/>
            <person name="Denef V.J."/>
            <person name="McMahon K.D."/>
            <person name="Konstantinidis K.T."/>
            <person name="Eloe-Fadrosh E.A."/>
            <person name="Kyrpides N.C."/>
            <person name="Woyke T."/>
        </authorList>
    </citation>
    <scope>NUCLEOTIDE SEQUENCE</scope>
    <source>
        <strain evidence="1">GVMAG-M-3300001348-25</strain>
    </source>
</reference>